<dbReference type="Proteomes" id="UP000286045">
    <property type="component" value="Unassembled WGS sequence"/>
</dbReference>
<dbReference type="EMBL" id="RYZI01000013">
    <property type="protein sequence ID" value="RWA14128.1"/>
    <property type="molecule type" value="Genomic_DNA"/>
</dbReference>
<comment type="caution">
    <text evidence="2">The sequence shown here is derived from an EMBL/GenBank/DDBJ whole genome shotgun (WGS) entry which is preliminary data.</text>
</comment>
<dbReference type="STRING" id="363999.A0A439DI82"/>
<keyword evidence="3" id="KW-1185">Reference proteome</keyword>
<feature type="domain" description="Arginosuccinate synthase C-terminal" evidence="1">
    <location>
        <begin position="1"/>
        <end position="64"/>
    </location>
</feature>
<organism evidence="2 3">
    <name type="scientific">Xylaria grammica</name>
    <dbReference type="NCBI Taxonomy" id="363999"/>
    <lineage>
        <taxon>Eukaryota</taxon>
        <taxon>Fungi</taxon>
        <taxon>Dikarya</taxon>
        <taxon>Ascomycota</taxon>
        <taxon>Pezizomycotina</taxon>
        <taxon>Sordariomycetes</taxon>
        <taxon>Xylariomycetidae</taxon>
        <taxon>Xylariales</taxon>
        <taxon>Xylariaceae</taxon>
        <taxon>Xylaria</taxon>
    </lineage>
</organism>
<dbReference type="AlphaFoldDB" id="A0A439DI82"/>
<gene>
    <name evidence="2" type="ORF">EKO27_g969</name>
</gene>
<name>A0A439DI82_9PEZI</name>
<dbReference type="Pfam" id="PF20979">
    <property type="entry name" value="Arginosuc_syn_C"/>
    <property type="match status" value="1"/>
</dbReference>
<dbReference type="InterPro" id="IPR024074">
    <property type="entry name" value="AS_cat/multimer_dom_body"/>
</dbReference>
<sequence>MYFSPKPEFLENSITFSRKSVNGKVNMMAYKGNAYVIGHSSETSGLYSETEASMDTLEGLSPEDTS</sequence>
<protein>
    <recommendedName>
        <fullName evidence="1">Arginosuccinate synthase C-terminal domain-containing protein</fullName>
    </recommendedName>
</protein>
<dbReference type="InterPro" id="IPR048268">
    <property type="entry name" value="Arginosuc_syn_C"/>
</dbReference>
<accession>A0A439DI82</accession>
<dbReference type="UniPathway" id="UPA00068">
    <property type="reaction ID" value="UER00113"/>
</dbReference>
<dbReference type="SUPFAM" id="SSF69864">
    <property type="entry name" value="Argininosuccinate synthetase, C-terminal domain"/>
    <property type="match status" value="1"/>
</dbReference>
<reference evidence="2 3" key="1">
    <citation type="submission" date="2018-12" db="EMBL/GenBank/DDBJ databases">
        <title>Draft genome sequence of Xylaria grammica IHI A82.</title>
        <authorList>
            <person name="Buettner E."/>
            <person name="Kellner H."/>
        </authorList>
    </citation>
    <scope>NUCLEOTIDE SEQUENCE [LARGE SCALE GENOMIC DNA]</scope>
    <source>
        <strain evidence="2 3">IHI A82</strain>
    </source>
</reference>
<dbReference type="Gene3D" id="3.90.1260.10">
    <property type="entry name" value="Argininosuccinate synthetase, chain A, domain 2"/>
    <property type="match status" value="1"/>
</dbReference>
<evidence type="ECO:0000259" key="1">
    <source>
        <dbReference type="Pfam" id="PF20979"/>
    </source>
</evidence>
<evidence type="ECO:0000313" key="3">
    <source>
        <dbReference type="Proteomes" id="UP000286045"/>
    </source>
</evidence>
<evidence type="ECO:0000313" key="2">
    <source>
        <dbReference type="EMBL" id="RWA14128.1"/>
    </source>
</evidence>
<proteinExistence type="predicted"/>
<dbReference type="GO" id="GO:0006526">
    <property type="term" value="P:L-arginine biosynthetic process"/>
    <property type="evidence" value="ECO:0007669"/>
    <property type="project" value="UniProtKB-UniPathway"/>
</dbReference>
<dbReference type="GO" id="GO:0004055">
    <property type="term" value="F:argininosuccinate synthase activity"/>
    <property type="evidence" value="ECO:0007669"/>
    <property type="project" value="InterPro"/>
</dbReference>